<dbReference type="AlphaFoldDB" id="A0A8X6YBU9"/>
<dbReference type="OrthoDB" id="6431229at2759"/>
<dbReference type="GO" id="GO:0003676">
    <property type="term" value="F:nucleic acid binding"/>
    <property type="evidence" value="ECO:0007669"/>
    <property type="project" value="InterPro"/>
</dbReference>
<dbReference type="PANTHER" id="PTHR37984">
    <property type="entry name" value="PROTEIN CBG26694"/>
    <property type="match status" value="1"/>
</dbReference>
<accession>A0A8X6YBU9</accession>
<sequence length="185" mass="21117">MRQDVALWARTCLQCQRSKIARHTRSEIGKFELPSSRFEHVHIDLVSPLPPSEGFRFCFTCVDQFSKWTEAFPMVKISAEAVAKAFYTGWISRFGPPLRLTTDQGTQFEASLFHALSQLLGTERQHTTSYHPAVNGQVERFHRQFKVAIMAHGNAQWTIVLPTILMGFRATLKEDLQATTAEMIF</sequence>
<evidence type="ECO:0000313" key="2">
    <source>
        <dbReference type="EMBL" id="GFY67847.1"/>
    </source>
</evidence>
<feature type="domain" description="Integrase catalytic" evidence="1">
    <location>
        <begin position="30"/>
        <end position="146"/>
    </location>
</feature>
<dbReference type="Pfam" id="PF00665">
    <property type="entry name" value="rve"/>
    <property type="match status" value="1"/>
</dbReference>
<dbReference type="PROSITE" id="PS50994">
    <property type="entry name" value="INTEGRASE"/>
    <property type="match status" value="1"/>
</dbReference>
<dbReference type="InterPro" id="IPR036397">
    <property type="entry name" value="RNaseH_sf"/>
</dbReference>
<keyword evidence="3" id="KW-1185">Reference proteome</keyword>
<dbReference type="InterPro" id="IPR001584">
    <property type="entry name" value="Integrase_cat-core"/>
</dbReference>
<proteinExistence type="predicted"/>
<evidence type="ECO:0000313" key="3">
    <source>
        <dbReference type="Proteomes" id="UP000886998"/>
    </source>
</evidence>
<comment type="caution">
    <text evidence="2">The sequence shown here is derived from an EMBL/GenBank/DDBJ whole genome shotgun (WGS) entry which is preliminary data.</text>
</comment>
<dbReference type="EMBL" id="BMAV01016785">
    <property type="protein sequence ID" value="GFY67847.1"/>
    <property type="molecule type" value="Genomic_DNA"/>
</dbReference>
<name>A0A8X6YBU9_9ARAC</name>
<dbReference type="SUPFAM" id="SSF53098">
    <property type="entry name" value="Ribonuclease H-like"/>
    <property type="match status" value="1"/>
</dbReference>
<protein>
    <submittedName>
        <fullName evidence="2">Retrovirus-related Pol polyprotein from transposon 412</fullName>
    </submittedName>
</protein>
<dbReference type="PANTHER" id="PTHR37984:SF15">
    <property type="entry name" value="INTEGRASE CATALYTIC DOMAIN-CONTAINING PROTEIN"/>
    <property type="match status" value="1"/>
</dbReference>
<reference evidence="2" key="1">
    <citation type="submission" date="2020-08" db="EMBL/GenBank/DDBJ databases">
        <title>Multicomponent nature underlies the extraordinary mechanical properties of spider dragline silk.</title>
        <authorList>
            <person name="Kono N."/>
            <person name="Nakamura H."/>
            <person name="Mori M."/>
            <person name="Yoshida Y."/>
            <person name="Ohtoshi R."/>
            <person name="Malay A.D."/>
            <person name="Moran D.A.P."/>
            <person name="Tomita M."/>
            <person name="Numata K."/>
            <person name="Arakawa K."/>
        </authorList>
    </citation>
    <scope>NUCLEOTIDE SEQUENCE</scope>
</reference>
<organism evidence="2 3">
    <name type="scientific">Trichonephila inaurata madagascariensis</name>
    <dbReference type="NCBI Taxonomy" id="2747483"/>
    <lineage>
        <taxon>Eukaryota</taxon>
        <taxon>Metazoa</taxon>
        <taxon>Ecdysozoa</taxon>
        <taxon>Arthropoda</taxon>
        <taxon>Chelicerata</taxon>
        <taxon>Arachnida</taxon>
        <taxon>Araneae</taxon>
        <taxon>Araneomorphae</taxon>
        <taxon>Entelegynae</taxon>
        <taxon>Araneoidea</taxon>
        <taxon>Nephilidae</taxon>
        <taxon>Trichonephila</taxon>
        <taxon>Trichonephila inaurata</taxon>
    </lineage>
</organism>
<dbReference type="GO" id="GO:0015074">
    <property type="term" value="P:DNA integration"/>
    <property type="evidence" value="ECO:0007669"/>
    <property type="project" value="InterPro"/>
</dbReference>
<dbReference type="InterPro" id="IPR050951">
    <property type="entry name" value="Retrovirus_Pol_polyprotein"/>
</dbReference>
<evidence type="ECO:0000259" key="1">
    <source>
        <dbReference type="PROSITE" id="PS50994"/>
    </source>
</evidence>
<dbReference type="Proteomes" id="UP000886998">
    <property type="component" value="Unassembled WGS sequence"/>
</dbReference>
<dbReference type="Gene3D" id="3.30.420.10">
    <property type="entry name" value="Ribonuclease H-like superfamily/Ribonuclease H"/>
    <property type="match status" value="1"/>
</dbReference>
<dbReference type="InterPro" id="IPR012337">
    <property type="entry name" value="RNaseH-like_sf"/>
</dbReference>
<gene>
    <name evidence="2" type="primary">POL_141</name>
    <name evidence="2" type="ORF">TNIN_114191</name>
</gene>